<dbReference type="OrthoDB" id="3455067at2"/>
<evidence type="ECO:0000256" key="2">
    <source>
        <dbReference type="ARBA" id="ARBA00022729"/>
    </source>
</evidence>
<evidence type="ECO:0000313" key="5">
    <source>
        <dbReference type="EMBL" id="TQM71908.1"/>
    </source>
</evidence>
<sequence>MVERAGPVREDGSPARVPAPARPIRAFTGLMFLCALGLAVVTWVALSRPFDPGQEAAPAVRPDPAAARAAAELPRHPGSVLALTYHGVSDAGGAGGTLSRELFGEHMATLAAAGYETVRLRDVEDLLAGRPVRLPSRPLLITFDDGRLTDWTNADPVLREHGFTAVGFLTTGKIVRPGTPSRHLSTRQVRELAATGRWEFGSHSHDQHDLTDVPGDVAAPLPNLILVDGKRETIEHWRARVRRDLARSQRFFRETLGREATAFSYPFGEPGGSGNDPRTAAELPALLREAGFAEAFVGEDVPTGHVDALTARSPRWALDRIGVRATTSTAALLTMIRAAVPAPPPRDLSASPWTGDRARCRRRGSDLLVSGHAYGGCRLSGVNTSQWTDYRVTTAVSGIDPRTSALIAVRDGAGAGHRGRVEVVIGAASVLARQQFGNGRPVVLGRRPIASRTGARDVRIEVRGARLTVAVAGAAPLRAAIDTRLGRGSPAFGIATRDRRTLTFHEPMFGPLHAG</sequence>
<comment type="caution">
    <text evidence="5">The sequence shown here is derived from an EMBL/GenBank/DDBJ whole genome shotgun (WGS) entry which is preliminary data.</text>
</comment>
<keyword evidence="3" id="KW-0472">Membrane</keyword>
<dbReference type="SUPFAM" id="SSF88713">
    <property type="entry name" value="Glycoside hydrolase/deacetylase"/>
    <property type="match status" value="1"/>
</dbReference>
<reference evidence="5 6" key="1">
    <citation type="submission" date="2019-06" db="EMBL/GenBank/DDBJ databases">
        <title>Sequencing the genomes of 1000 actinobacteria strains.</title>
        <authorList>
            <person name="Klenk H.-P."/>
        </authorList>
    </citation>
    <scope>NUCLEOTIDE SEQUENCE [LARGE SCALE GENOMIC DNA]</scope>
    <source>
        <strain evidence="5 6">DSM 45043</strain>
    </source>
</reference>
<feature type="transmembrane region" description="Helical" evidence="3">
    <location>
        <begin position="26"/>
        <end position="46"/>
    </location>
</feature>
<evidence type="ECO:0000256" key="3">
    <source>
        <dbReference type="SAM" id="Phobius"/>
    </source>
</evidence>
<feature type="domain" description="NodB homology" evidence="4">
    <location>
        <begin position="135"/>
        <end position="269"/>
    </location>
</feature>
<dbReference type="Proteomes" id="UP000316706">
    <property type="component" value="Unassembled WGS sequence"/>
</dbReference>
<keyword evidence="3" id="KW-0812">Transmembrane</keyword>
<keyword evidence="2" id="KW-0732">Signal</keyword>
<dbReference type="Pfam" id="PF01522">
    <property type="entry name" value="Polysacc_deac_1"/>
    <property type="match status" value="1"/>
</dbReference>
<name>A0A543IMZ6_9ACTN</name>
<gene>
    <name evidence="5" type="ORF">FHX41_5689</name>
</gene>
<evidence type="ECO:0000313" key="6">
    <source>
        <dbReference type="Proteomes" id="UP000316706"/>
    </source>
</evidence>
<dbReference type="AlphaFoldDB" id="A0A543IMZ6"/>
<proteinExistence type="predicted"/>
<dbReference type="EMBL" id="VFPO01000001">
    <property type="protein sequence ID" value="TQM71908.1"/>
    <property type="molecule type" value="Genomic_DNA"/>
</dbReference>
<evidence type="ECO:0000259" key="4">
    <source>
        <dbReference type="Pfam" id="PF01522"/>
    </source>
</evidence>
<accession>A0A543IMZ6</accession>
<keyword evidence="3" id="KW-1133">Transmembrane helix</keyword>
<dbReference type="PANTHER" id="PTHR34216:SF3">
    <property type="entry name" value="POLY-BETA-1,6-N-ACETYL-D-GLUCOSAMINE N-DEACETYLASE"/>
    <property type="match status" value="1"/>
</dbReference>
<dbReference type="GO" id="GO:0005975">
    <property type="term" value="P:carbohydrate metabolic process"/>
    <property type="evidence" value="ECO:0007669"/>
    <property type="project" value="InterPro"/>
</dbReference>
<dbReference type="InterPro" id="IPR051398">
    <property type="entry name" value="Polysacch_Deacetylase"/>
</dbReference>
<evidence type="ECO:0000256" key="1">
    <source>
        <dbReference type="ARBA" id="ARBA00004613"/>
    </source>
</evidence>
<dbReference type="PANTHER" id="PTHR34216">
    <property type="match status" value="1"/>
</dbReference>
<dbReference type="GO" id="GO:0016810">
    <property type="term" value="F:hydrolase activity, acting on carbon-nitrogen (but not peptide) bonds"/>
    <property type="evidence" value="ECO:0007669"/>
    <property type="project" value="InterPro"/>
</dbReference>
<dbReference type="RefSeq" id="WP_141973461.1">
    <property type="nucleotide sequence ID" value="NZ_VFPO01000001.1"/>
</dbReference>
<dbReference type="Gene3D" id="3.20.20.370">
    <property type="entry name" value="Glycoside hydrolase/deacetylase"/>
    <property type="match status" value="1"/>
</dbReference>
<organism evidence="5 6">
    <name type="scientific">Actinomadura hallensis</name>
    <dbReference type="NCBI Taxonomy" id="337895"/>
    <lineage>
        <taxon>Bacteria</taxon>
        <taxon>Bacillati</taxon>
        <taxon>Actinomycetota</taxon>
        <taxon>Actinomycetes</taxon>
        <taxon>Streptosporangiales</taxon>
        <taxon>Thermomonosporaceae</taxon>
        <taxon>Actinomadura</taxon>
    </lineage>
</organism>
<dbReference type="GO" id="GO:0005576">
    <property type="term" value="C:extracellular region"/>
    <property type="evidence" value="ECO:0007669"/>
    <property type="project" value="UniProtKB-SubCell"/>
</dbReference>
<dbReference type="InterPro" id="IPR011330">
    <property type="entry name" value="Glyco_hydro/deAcase_b/a-brl"/>
</dbReference>
<comment type="subcellular location">
    <subcellularLocation>
        <location evidence="1">Secreted</location>
    </subcellularLocation>
</comment>
<protein>
    <submittedName>
        <fullName evidence="5">Polysaccharide deacetylase</fullName>
    </submittedName>
</protein>
<dbReference type="InterPro" id="IPR002509">
    <property type="entry name" value="NODB_dom"/>
</dbReference>
<keyword evidence="6" id="KW-1185">Reference proteome</keyword>
<dbReference type="CDD" id="cd10918">
    <property type="entry name" value="CE4_NodB_like_5s_6s"/>
    <property type="match status" value="1"/>
</dbReference>